<dbReference type="Proteomes" id="UP000198923">
    <property type="component" value="Unassembled WGS sequence"/>
</dbReference>
<keyword evidence="2" id="KW-1185">Reference proteome</keyword>
<evidence type="ECO:0000313" key="2">
    <source>
        <dbReference type="Proteomes" id="UP000198923"/>
    </source>
</evidence>
<evidence type="ECO:0000313" key="1">
    <source>
        <dbReference type="EMBL" id="SDH38896.1"/>
    </source>
</evidence>
<proteinExistence type="predicted"/>
<gene>
    <name evidence="1" type="ORF">SAMN05421505_11514</name>
</gene>
<dbReference type="EMBL" id="FNCN01000015">
    <property type="protein sequence ID" value="SDH38896.1"/>
    <property type="molecule type" value="Genomic_DNA"/>
</dbReference>
<sequence>MSAGTANGTAAALARSAAGGGGRADAWVSRWGLPSHWDRSGYAGVHALARAVDVSWTFFAASVTAAMAFVGSLSSNFSEA</sequence>
<name>A0A1G8C0B7_9ACTN</name>
<dbReference type="AlphaFoldDB" id="A0A1G8C0B7"/>
<organism evidence="1 2">
    <name type="scientific">Sinosporangium album</name>
    <dbReference type="NCBI Taxonomy" id="504805"/>
    <lineage>
        <taxon>Bacteria</taxon>
        <taxon>Bacillati</taxon>
        <taxon>Actinomycetota</taxon>
        <taxon>Actinomycetes</taxon>
        <taxon>Streptosporangiales</taxon>
        <taxon>Streptosporangiaceae</taxon>
        <taxon>Sinosporangium</taxon>
    </lineage>
</organism>
<accession>A0A1G8C0B7</accession>
<protein>
    <submittedName>
        <fullName evidence="1">Uncharacterized protein</fullName>
    </submittedName>
</protein>
<reference evidence="1 2" key="1">
    <citation type="submission" date="2016-10" db="EMBL/GenBank/DDBJ databases">
        <authorList>
            <person name="de Groot N.N."/>
        </authorList>
    </citation>
    <scope>NUCLEOTIDE SEQUENCE [LARGE SCALE GENOMIC DNA]</scope>
    <source>
        <strain evidence="1 2">CPCC 201354</strain>
    </source>
</reference>